<organism evidence="11 12">
    <name type="scientific">Drosophila lebanonensis</name>
    <name type="common">Fruit fly</name>
    <name type="synonym">Scaptodrosophila lebanonensis</name>
    <dbReference type="NCBI Taxonomy" id="7225"/>
    <lineage>
        <taxon>Eukaryota</taxon>
        <taxon>Metazoa</taxon>
        <taxon>Ecdysozoa</taxon>
        <taxon>Arthropoda</taxon>
        <taxon>Hexapoda</taxon>
        <taxon>Insecta</taxon>
        <taxon>Pterygota</taxon>
        <taxon>Neoptera</taxon>
        <taxon>Endopterygota</taxon>
        <taxon>Diptera</taxon>
        <taxon>Brachycera</taxon>
        <taxon>Muscomorpha</taxon>
        <taxon>Ephydroidea</taxon>
        <taxon>Drosophilidae</taxon>
        <taxon>Scaptodrosophila</taxon>
    </lineage>
</organism>
<evidence type="ECO:0000259" key="10">
    <source>
        <dbReference type="PROSITE" id="PS51465"/>
    </source>
</evidence>
<proteinExistence type="inferred from homology"/>
<comment type="subcellular location">
    <subcellularLocation>
        <location evidence="1">Cell membrane</location>
        <topology evidence="1">Multi-pass membrane protein</topology>
    </subcellularLocation>
</comment>
<feature type="transmembrane region" description="Helical" evidence="9">
    <location>
        <begin position="243"/>
        <end position="263"/>
    </location>
</feature>
<dbReference type="Proteomes" id="UP000504634">
    <property type="component" value="Unplaced"/>
</dbReference>
<dbReference type="GO" id="GO:0015347">
    <property type="term" value="F:sodium-independent organic anion transmembrane transporter activity"/>
    <property type="evidence" value="ECO:0007669"/>
    <property type="project" value="TreeGrafter"/>
</dbReference>
<dbReference type="Gene3D" id="1.20.1250.20">
    <property type="entry name" value="MFS general substrate transporter like domains"/>
    <property type="match status" value="1"/>
</dbReference>
<sequence>MAQPTRSSNLSQIAVNVQSIPDDSIDCGIKGLGWCRSPGCQKYARVRTFLIVLTSAGLLQGACESYFRISAKQAATQFNYNPLIVDWLLASSGLFQAIFALAFAFWANVYHPIKWLVGTLMLQAATLVISVIPSIMNFADGVKPKDQSLDSNMCSTSLAQLQRLTLTEEQSSSITLVLLFVLQLALGMASLAYYTLGVTYIDDNSLSEDSPAVISATLAARAFGQQIGSLLVLGVGVTHVGWWLGWIILAPLVFVSAVLLGLFPKRLPKTVIHQAAQHIMEQSNMRNFGSQFATYVDDTNFWPSLKRLFGNKLLMFNIMSIMFVQAAVINYASQEESYLQSRFFLPYSEQDGLAQEWKAAFVSYFLRPPVLAIGMLIGGLVISKAQLSARKITGINIAIGLHLVGIFVGYIFLTCDVGAIAGIVGGKLTQPYCSSQCLCTPTAFMPVCPENSTVTYFSPCYAGCSKKMTINSYELYGDCSCRGDQTLNNLGDSSATLGACSSARCQNTIIIFQILSISSAFMLGVGVIGRTLITLRAVLPQDKSLALAFEVMFLFLFACIPVHLSYDLVSRVTCVYWAPHYERCLLRETPKHGNILDILTASLILAGVLFDVLVFIYAKDLNIYNCKVTDNNYTPSLYVPVPREDHTSSGTSLPTARGGSPITTTSTVPSVSPMQRRDNTQDTQERRGITVLRNPSSLTNSSSGGQSVIEPNGSGVTYAQVVFPPDRRKPDDGSTSPKRLAVPANVPLHHLSDTDVRAQLGSLKSFTPANADPIAPGHDVPGNADIVSSQPVRESNVGDGIPQNHDGLGTADAAISQQNPPPKTEIHVDDARPQSPETDF</sequence>
<feature type="transmembrane region" description="Helical" evidence="9">
    <location>
        <begin position="510"/>
        <end position="533"/>
    </location>
</feature>
<evidence type="ECO:0000256" key="5">
    <source>
        <dbReference type="ARBA" id="ARBA00022989"/>
    </source>
</evidence>
<feature type="region of interest" description="Disordered" evidence="8">
    <location>
        <begin position="769"/>
        <end position="840"/>
    </location>
</feature>
<evidence type="ECO:0000256" key="9">
    <source>
        <dbReference type="SAM" id="Phobius"/>
    </source>
</evidence>
<evidence type="ECO:0000256" key="2">
    <source>
        <dbReference type="ARBA" id="ARBA00009657"/>
    </source>
</evidence>
<comment type="similarity">
    <text evidence="2">Belongs to the organo anion transporter (TC 2.A.60) family.</text>
</comment>
<dbReference type="GO" id="GO:0016323">
    <property type="term" value="C:basolateral plasma membrane"/>
    <property type="evidence" value="ECO:0007669"/>
    <property type="project" value="TreeGrafter"/>
</dbReference>
<evidence type="ECO:0000313" key="11">
    <source>
        <dbReference type="Proteomes" id="UP000504634"/>
    </source>
</evidence>
<feature type="compositionally biased region" description="Low complexity" evidence="8">
    <location>
        <begin position="696"/>
        <end position="707"/>
    </location>
</feature>
<dbReference type="RefSeq" id="XP_030380533.1">
    <property type="nucleotide sequence ID" value="XM_030524673.1"/>
</dbReference>
<dbReference type="GeneID" id="115628520"/>
<feature type="transmembrane region" description="Helical" evidence="9">
    <location>
        <begin position="595"/>
        <end position="618"/>
    </location>
</feature>
<dbReference type="AlphaFoldDB" id="A0A6J2TZB6"/>
<dbReference type="InterPro" id="IPR036259">
    <property type="entry name" value="MFS_trans_sf"/>
</dbReference>
<gene>
    <name evidence="12" type="primary">LOC115628520</name>
</gene>
<feature type="transmembrane region" description="Helical" evidence="9">
    <location>
        <begin position="87"/>
        <end position="108"/>
    </location>
</feature>
<feature type="transmembrane region" description="Helical" evidence="9">
    <location>
        <begin position="361"/>
        <end position="382"/>
    </location>
</feature>
<dbReference type="PANTHER" id="PTHR11388">
    <property type="entry name" value="ORGANIC ANION TRANSPORTER"/>
    <property type="match status" value="1"/>
</dbReference>
<protein>
    <submittedName>
        <fullName evidence="12">Solute carrier organic anion transporter family member 1A1</fullName>
    </submittedName>
</protein>
<name>A0A6J2TZB6_DROLE</name>
<evidence type="ECO:0000256" key="3">
    <source>
        <dbReference type="ARBA" id="ARBA00022475"/>
    </source>
</evidence>
<evidence type="ECO:0000256" key="4">
    <source>
        <dbReference type="ARBA" id="ARBA00022692"/>
    </source>
</evidence>
<keyword evidence="4 9" id="KW-0812">Transmembrane</keyword>
<feature type="transmembrane region" description="Helical" evidence="9">
    <location>
        <begin position="545"/>
        <end position="566"/>
    </location>
</feature>
<feature type="region of interest" description="Disordered" evidence="8">
    <location>
        <begin position="644"/>
        <end position="746"/>
    </location>
</feature>
<dbReference type="Pfam" id="PF03137">
    <property type="entry name" value="OATP"/>
    <property type="match status" value="1"/>
</dbReference>
<feature type="domain" description="Kazal-like" evidence="10">
    <location>
        <begin position="427"/>
        <end position="480"/>
    </location>
</feature>
<accession>A0A6J2TZB6</accession>
<evidence type="ECO:0000256" key="1">
    <source>
        <dbReference type="ARBA" id="ARBA00004651"/>
    </source>
</evidence>
<evidence type="ECO:0000256" key="8">
    <source>
        <dbReference type="SAM" id="MobiDB-lite"/>
    </source>
</evidence>
<dbReference type="Pfam" id="PF07648">
    <property type="entry name" value="Kazal_2"/>
    <property type="match status" value="1"/>
</dbReference>
<evidence type="ECO:0000313" key="12">
    <source>
        <dbReference type="RefSeq" id="XP_030380533.1"/>
    </source>
</evidence>
<feature type="transmembrane region" description="Helical" evidence="9">
    <location>
        <begin position="115"/>
        <end position="136"/>
    </location>
</feature>
<dbReference type="InterPro" id="IPR002350">
    <property type="entry name" value="Kazal_dom"/>
</dbReference>
<keyword evidence="6 9" id="KW-0472">Membrane</keyword>
<dbReference type="PANTHER" id="PTHR11388:SF158">
    <property type="entry name" value="ORGANIC ANION TRANSPORTING POLYPEPTIDE 33EB"/>
    <property type="match status" value="1"/>
</dbReference>
<feature type="transmembrane region" description="Helical" evidence="9">
    <location>
        <begin position="313"/>
        <end position="332"/>
    </location>
</feature>
<dbReference type="CDD" id="cd17336">
    <property type="entry name" value="MFS_SLCO_OATP"/>
    <property type="match status" value="1"/>
</dbReference>
<reference evidence="12" key="1">
    <citation type="submission" date="2025-08" db="UniProtKB">
        <authorList>
            <consortium name="RefSeq"/>
        </authorList>
    </citation>
    <scope>IDENTIFICATION</scope>
    <source>
        <strain evidence="12">11010-0011.00</strain>
        <tissue evidence="12">Whole body</tissue>
    </source>
</reference>
<dbReference type="PROSITE" id="PS51465">
    <property type="entry name" value="KAZAL_2"/>
    <property type="match status" value="1"/>
</dbReference>
<evidence type="ECO:0000256" key="6">
    <source>
        <dbReference type="ARBA" id="ARBA00023136"/>
    </source>
</evidence>
<keyword evidence="3" id="KW-1003">Cell membrane</keyword>
<keyword evidence="11" id="KW-1185">Reference proteome</keyword>
<feature type="compositionally biased region" description="Low complexity" evidence="8">
    <location>
        <begin position="660"/>
        <end position="673"/>
    </location>
</feature>
<evidence type="ECO:0000256" key="7">
    <source>
        <dbReference type="ARBA" id="ARBA00023157"/>
    </source>
</evidence>
<feature type="compositionally biased region" description="Basic and acidic residues" evidence="8">
    <location>
        <begin position="675"/>
        <end position="688"/>
    </location>
</feature>
<keyword evidence="5 9" id="KW-1133">Transmembrane helix</keyword>
<dbReference type="GO" id="GO:0043252">
    <property type="term" value="P:sodium-independent organic anion transport"/>
    <property type="evidence" value="ECO:0007669"/>
    <property type="project" value="TreeGrafter"/>
</dbReference>
<dbReference type="OrthoDB" id="5062115at2759"/>
<dbReference type="CTD" id="34662"/>
<keyword evidence="7" id="KW-1015">Disulfide bond</keyword>
<dbReference type="InterPro" id="IPR004156">
    <property type="entry name" value="OATP"/>
</dbReference>
<feature type="transmembrane region" description="Helical" evidence="9">
    <location>
        <begin position="174"/>
        <end position="201"/>
    </location>
</feature>
<dbReference type="SUPFAM" id="SSF103473">
    <property type="entry name" value="MFS general substrate transporter"/>
    <property type="match status" value="1"/>
</dbReference>